<feature type="transmembrane region" description="Helical" evidence="1">
    <location>
        <begin position="74"/>
        <end position="95"/>
    </location>
</feature>
<evidence type="ECO:0000313" key="2">
    <source>
        <dbReference type="EMBL" id="TQM71898.1"/>
    </source>
</evidence>
<sequence length="105" mass="11525">MRQMPSSDMVSLISFLAVLLIFFSIDVRSRVSSSPQPWHAHFFAWASRIGGVSTALSLTLGWTDLFLPDENSPIHTAFVAAPGSLGVLCAIVLGLEMLWQRFDST</sequence>
<protein>
    <submittedName>
        <fullName evidence="2">Uncharacterized protein</fullName>
    </submittedName>
</protein>
<feature type="transmembrane region" description="Helical" evidence="1">
    <location>
        <begin position="43"/>
        <end position="62"/>
    </location>
</feature>
<gene>
    <name evidence="2" type="ORF">FHX41_5679</name>
</gene>
<reference evidence="2 3" key="1">
    <citation type="submission" date="2019-06" db="EMBL/GenBank/DDBJ databases">
        <title>Sequencing the genomes of 1000 actinobacteria strains.</title>
        <authorList>
            <person name="Klenk H.-P."/>
        </authorList>
    </citation>
    <scope>NUCLEOTIDE SEQUENCE [LARGE SCALE GENOMIC DNA]</scope>
    <source>
        <strain evidence="2 3">DSM 45043</strain>
    </source>
</reference>
<evidence type="ECO:0000256" key="1">
    <source>
        <dbReference type="SAM" id="Phobius"/>
    </source>
</evidence>
<name>A0A543IMY6_9ACTN</name>
<dbReference type="EMBL" id="VFPO01000001">
    <property type="protein sequence ID" value="TQM71898.1"/>
    <property type="molecule type" value="Genomic_DNA"/>
</dbReference>
<organism evidence="2 3">
    <name type="scientific">Actinomadura hallensis</name>
    <dbReference type="NCBI Taxonomy" id="337895"/>
    <lineage>
        <taxon>Bacteria</taxon>
        <taxon>Bacillati</taxon>
        <taxon>Actinomycetota</taxon>
        <taxon>Actinomycetes</taxon>
        <taxon>Streptosporangiales</taxon>
        <taxon>Thermomonosporaceae</taxon>
        <taxon>Actinomadura</taxon>
    </lineage>
</organism>
<comment type="caution">
    <text evidence="2">The sequence shown here is derived from an EMBL/GenBank/DDBJ whole genome shotgun (WGS) entry which is preliminary data.</text>
</comment>
<keyword evidence="1" id="KW-1133">Transmembrane helix</keyword>
<proteinExistence type="predicted"/>
<dbReference type="RefSeq" id="WP_185758994.1">
    <property type="nucleotide sequence ID" value="NZ_VFPO01000001.1"/>
</dbReference>
<dbReference type="AlphaFoldDB" id="A0A543IMY6"/>
<evidence type="ECO:0000313" key="3">
    <source>
        <dbReference type="Proteomes" id="UP000316706"/>
    </source>
</evidence>
<keyword evidence="1" id="KW-0472">Membrane</keyword>
<accession>A0A543IMY6</accession>
<keyword evidence="1" id="KW-0812">Transmembrane</keyword>
<keyword evidence="3" id="KW-1185">Reference proteome</keyword>
<dbReference type="Proteomes" id="UP000316706">
    <property type="component" value="Unassembled WGS sequence"/>
</dbReference>